<reference evidence="8" key="1">
    <citation type="submission" date="2014-07" db="EMBL/GenBank/DDBJ databases">
        <title>Identification of a novel salt tolerance gene in wild soybean by whole-genome sequencing.</title>
        <authorList>
            <person name="Lam H.-M."/>
            <person name="Qi X."/>
            <person name="Li M.-W."/>
            <person name="Liu X."/>
            <person name="Xie M."/>
            <person name="Ni M."/>
            <person name="Xu X."/>
        </authorList>
    </citation>
    <scope>NUCLEOTIDE SEQUENCE [LARGE SCALE GENOMIC DNA]</scope>
    <source>
        <tissue evidence="8">Root</tissue>
    </source>
</reference>
<feature type="domain" description="TCP" evidence="7">
    <location>
        <begin position="59"/>
        <end position="113"/>
    </location>
</feature>
<dbReference type="AlphaFoldDB" id="A0A0B2NQ54"/>
<gene>
    <name evidence="8" type="ORF">glysoja_044521</name>
</gene>
<evidence type="ECO:0000256" key="4">
    <source>
        <dbReference type="ARBA" id="ARBA00023163"/>
    </source>
</evidence>
<evidence type="ECO:0000256" key="2">
    <source>
        <dbReference type="ARBA" id="ARBA00023015"/>
    </source>
</evidence>
<dbReference type="EMBL" id="KN672047">
    <property type="protein sequence ID" value="KHM99174.1"/>
    <property type="molecule type" value="Genomic_DNA"/>
</dbReference>
<sequence>MDTCSPKLLSSLFPEAYDIQQSPQNRARPIQPDPTSSPWLVAMVEAPNSKKPPPKQTSTKDRHTKVDGREQRIRMSALYATCIFQLTHELGHKLDGETIEWLLQQVEPACDRHH</sequence>
<dbReference type="GO" id="GO:0005634">
    <property type="term" value="C:nucleus"/>
    <property type="evidence" value="ECO:0007669"/>
    <property type="project" value="UniProtKB-SubCell"/>
</dbReference>
<dbReference type="PANTHER" id="PTHR31072">
    <property type="entry name" value="TRANSCRIPTION FACTOR TCP4-RELATED"/>
    <property type="match status" value="1"/>
</dbReference>
<keyword evidence="3" id="KW-0238">DNA-binding</keyword>
<evidence type="ECO:0000259" key="7">
    <source>
        <dbReference type="PROSITE" id="PS51369"/>
    </source>
</evidence>
<dbReference type="InterPro" id="IPR005333">
    <property type="entry name" value="Transcription_factor_TCP"/>
</dbReference>
<protein>
    <submittedName>
        <fullName evidence="8">Transcription factor TCP15</fullName>
    </submittedName>
</protein>
<dbReference type="Pfam" id="PF03634">
    <property type="entry name" value="TCP"/>
    <property type="match status" value="1"/>
</dbReference>
<feature type="compositionally biased region" description="Basic and acidic residues" evidence="6">
    <location>
        <begin position="58"/>
        <end position="70"/>
    </location>
</feature>
<name>A0A0B2NQ54_GLYSO</name>
<proteinExistence type="predicted"/>
<dbReference type="GO" id="GO:0043565">
    <property type="term" value="F:sequence-specific DNA binding"/>
    <property type="evidence" value="ECO:0007669"/>
    <property type="project" value="TreeGrafter"/>
</dbReference>
<evidence type="ECO:0000256" key="5">
    <source>
        <dbReference type="ARBA" id="ARBA00023242"/>
    </source>
</evidence>
<dbReference type="PANTHER" id="PTHR31072:SF91">
    <property type="entry name" value="TRANSCRIPTION FACTOR TCP6"/>
    <property type="match status" value="1"/>
</dbReference>
<accession>A0A0B2NQ54</accession>
<dbReference type="GO" id="GO:0003700">
    <property type="term" value="F:DNA-binding transcription factor activity"/>
    <property type="evidence" value="ECO:0007669"/>
    <property type="project" value="InterPro"/>
</dbReference>
<keyword evidence="2" id="KW-0805">Transcription regulation</keyword>
<comment type="subcellular location">
    <subcellularLocation>
        <location evidence="1">Nucleus</location>
    </subcellularLocation>
</comment>
<feature type="region of interest" description="Disordered" evidence="6">
    <location>
        <begin position="15"/>
        <end position="70"/>
    </location>
</feature>
<dbReference type="PROSITE" id="PS51369">
    <property type="entry name" value="TCP"/>
    <property type="match status" value="1"/>
</dbReference>
<evidence type="ECO:0000256" key="6">
    <source>
        <dbReference type="SAM" id="MobiDB-lite"/>
    </source>
</evidence>
<keyword evidence="4" id="KW-0804">Transcription</keyword>
<evidence type="ECO:0000313" key="8">
    <source>
        <dbReference type="EMBL" id="KHM99174.1"/>
    </source>
</evidence>
<evidence type="ECO:0000256" key="1">
    <source>
        <dbReference type="ARBA" id="ARBA00004123"/>
    </source>
</evidence>
<dbReference type="Proteomes" id="UP000053555">
    <property type="component" value="Unassembled WGS sequence"/>
</dbReference>
<organism evidence="8">
    <name type="scientific">Glycine soja</name>
    <name type="common">Wild soybean</name>
    <dbReference type="NCBI Taxonomy" id="3848"/>
    <lineage>
        <taxon>Eukaryota</taxon>
        <taxon>Viridiplantae</taxon>
        <taxon>Streptophyta</taxon>
        <taxon>Embryophyta</taxon>
        <taxon>Tracheophyta</taxon>
        <taxon>Spermatophyta</taxon>
        <taxon>Magnoliopsida</taxon>
        <taxon>eudicotyledons</taxon>
        <taxon>Gunneridae</taxon>
        <taxon>Pentapetalae</taxon>
        <taxon>rosids</taxon>
        <taxon>fabids</taxon>
        <taxon>Fabales</taxon>
        <taxon>Fabaceae</taxon>
        <taxon>Papilionoideae</taxon>
        <taxon>50 kb inversion clade</taxon>
        <taxon>NPAAA clade</taxon>
        <taxon>indigoferoid/millettioid clade</taxon>
        <taxon>Phaseoleae</taxon>
        <taxon>Glycine</taxon>
        <taxon>Glycine subgen. Soja</taxon>
    </lineage>
</organism>
<keyword evidence="5" id="KW-0539">Nucleus</keyword>
<dbReference type="InterPro" id="IPR017887">
    <property type="entry name" value="TF_TCP_subgr"/>
</dbReference>
<evidence type="ECO:0000256" key="3">
    <source>
        <dbReference type="ARBA" id="ARBA00023125"/>
    </source>
</evidence>